<accession>A0A7E4ZQ33</accession>
<dbReference type="AlphaFoldDB" id="A0A7E4ZQ33"/>
<feature type="transmembrane region" description="Helical" evidence="1">
    <location>
        <begin position="117"/>
        <end position="136"/>
    </location>
</feature>
<feature type="transmembrane region" description="Helical" evidence="1">
    <location>
        <begin position="82"/>
        <end position="105"/>
    </location>
</feature>
<dbReference type="WBParaSite" id="Pan_g10381.t1">
    <property type="protein sequence ID" value="Pan_g10381.t1"/>
    <property type="gene ID" value="Pan_g10381"/>
</dbReference>
<evidence type="ECO:0000313" key="2">
    <source>
        <dbReference type="Proteomes" id="UP000492821"/>
    </source>
</evidence>
<evidence type="ECO:0000256" key="1">
    <source>
        <dbReference type="SAM" id="Phobius"/>
    </source>
</evidence>
<protein>
    <submittedName>
        <fullName evidence="3">MARVEL domain-containing protein</fullName>
    </submittedName>
</protein>
<keyword evidence="2" id="KW-1185">Reference proteome</keyword>
<dbReference type="Proteomes" id="UP000492821">
    <property type="component" value="Unassembled WGS sequence"/>
</dbReference>
<keyword evidence="1" id="KW-0812">Transmembrane</keyword>
<reference evidence="2" key="1">
    <citation type="journal article" date="2013" name="Genetics">
        <title>The draft genome and transcriptome of Panagrellus redivivus are shaped by the harsh demands of a free-living lifestyle.</title>
        <authorList>
            <person name="Srinivasan J."/>
            <person name="Dillman A.R."/>
            <person name="Macchietto M.G."/>
            <person name="Heikkinen L."/>
            <person name="Lakso M."/>
            <person name="Fracchia K.M."/>
            <person name="Antoshechkin I."/>
            <person name="Mortazavi A."/>
            <person name="Wong G."/>
            <person name="Sternberg P.W."/>
        </authorList>
    </citation>
    <scope>NUCLEOTIDE SEQUENCE [LARGE SCALE GENOMIC DNA]</scope>
    <source>
        <strain evidence="2">MT8872</strain>
    </source>
</reference>
<feature type="transmembrane region" description="Helical" evidence="1">
    <location>
        <begin position="178"/>
        <end position="197"/>
    </location>
</feature>
<name>A0A7E4ZQ33_PANRE</name>
<sequence>MVPGPDIEIGFCGIRSPWAVAIYRWRRACIPECVWSALTSWWQPFFFILAILIVLLQIVSFYRNSLIYGFISPSSQFFHHFVVVYVNIYIIPTAFVIVVFVTVCLRSVDSVVMGADFLILCVFFHAFVEFLAFRHYRPIPEYTLDKSRWHDEGLDRFHGEFDLEVTEGPFPTGYPEHYKLQCITLTIEFVIMLLNWMNASYLSVYRHI</sequence>
<reference evidence="3" key="2">
    <citation type="submission" date="2020-10" db="UniProtKB">
        <authorList>
            <consortium name="WormBaseParasite"/>
        </authorList>
    </citation>
    <scope>IDENTIFICATION</scope>
</reference>
<proteinExistence type="predicted"/>
<keyword evidence="1" id="KW-1133">Transmembrane helix</keyword>
<evidence type="ECO:0000313" key="3">
    <source>
        <dbReference type="WBParaSite" id="Pan_g10381.t1"/>
    </source>
</evidence>
<keyword evidence="1" id="KW-0472">Membrane</keyword>
<organism evidence="2 3">
    <name type="scientific">Panagrellus redivivus</name>
    <name type="common">Microworm</name>
    <dbReference type="NCBI Taxonomy" id="6233"/>
    <lineage>
        <taxon>Eukaryota</taxon>
        <taxon>Metazoa</taxon>
        <taxon>Ecdysozoa</taxon>
        <taxon>Nematoda</taxon>
        <taxon>Chromadorea</taxon>
        <taxon>Rhabditida</taxon>
        <taxon>Tylenchina</taxon>
        <taxon>Panagrolaimomorpha</taxon>
        <taxon>Panagrolaimoidea</taxon>
        <taxon>Panagrolaimidae</taxon>
        <taxon>Panagrellus</taxon>
    </lineage>
</organism>
<feature type="transmembrane region" description="Helical" evidence="1">
    <location>
        <begin position="45"/>
        <end position="62"/>
    </location>
</feature>